<evidence type="ECO:0008006" key="3">
    <source>
        <dbReference type="Google" id="ProtNLM"/>
    </source>
</evidence>
<dbReference type="AlphaFoldDB" id="A0A8B3S2K0"/>
<name>A0A8B3S2K0_9EURY</name>
<dbReference type="InterPro" id="IPR035315">
    <property type="entry name" value="DUF5372"/>
</dbReference>
<organism evidence="1 2">
    <name type="scientific">Candidatus Argoarchaeum ethanivorans</name>
    <dbReference type="NCBI Taxonomy" id="2608793"/>
    <lineage>
        <taxon>Archaea</taxon>
        <taxon>Methanobacteriati</taxon>
        <taxon>Methanobacteriota</taxon>
        <taxon>Stenosarchaea group</taxon>
        <taxon>Methanomicrobia</taxon>
        <taxon>Methanosarcinales</taxon>
        <taxon>Methanosarcinales incertae sedis</taxon>
        <taxon>GOM Arc I cluster</taxon>
        <taxon>Candidatus Argoarchaeum</taxon>
    </lineage>
</organism>
<dbReference type="Pfam" id="PF17342">
    <property type="entry name" value="DUF5372"/>
    <property type="match status" value="1"/>
</dbReference>
<reference evidence="2" key="1">
    <citation type="submission" date="2019-01" db="EMBL/GenBank/DDBJ databases">
        <title>Anaerobic oxidation of ethane by archaea from a marine hydrocarbon seep.</title>
        <authorList>
            <person name="Musat F."/>
        </authorList>
    </citation>
    <scope>NUCLEOTIDE SEQUENCE [LARGE SCALE GENOMIC DNA]</scope>
</reference>
<gene>
    <name evidence="1" type="ORF">AEth_00683</name>
</gene>
<accession>A0A8B3S2K0</accession>
<evidence type="ECO:0000313" key="1">
    <source>
        <dbReference type="EMBL" id="RZB31445.1"/>
    </source>
</evidence>
<dbReference type="EMBL" id="RPGO01000015">
    <property type="protein sequence ID" value="RZB31445.1"/>
    <property type="molecule type" value="Genomic_DNA"/>
</dbReference>
<evidence type="ECO:0000313" key="2">
    <source>
        <dbReference type="Proteomes" id="UP000291831"/>
    </source>
</evidence>
<proteinExistence type="predicted"/>
<protein>
    <recommendedName>
        <fullName evidence="3">Transposase</fullName>
    </recommendedName>
</protein>
<comment type="caution">
    <text evidence="1">The sequence shown here is derived from an EMBL/GenBank/DDBJ whole genome shotgun (WGS) entry which is preliminary data.</text>
</comment>
<sequence length="46" mass="5254">MVSVPLNWTDIESADPFVKISKGRALFRVKDLLRLTILINEIKQGK</sequence>
<dbReference type="Proteomes" id="UP000291831">
    <property type="component" value="Unassembled WGS sequence"/>
</dbReference>